<name>A0A0G1ZWD4_9BACT</name>
<dbReference type="InterPro" id="IPR002716">
    <property type="entry name" value="PIN_dom"/>
</dbReference>
<evidence type="ECO:0000313" key="3">
    <source>
        <dbReference type="Proteomes" id="UP000034054"/>
    </source>
</evidence>
<dbReference type="Proteomes" id="UP000034054">
    <property type="component" value="Unassembled WGS sequence"/>
</dbReference>
<organism evidence="2 3">
    <name type="scientific">Candidatus Uhrbacteria bacterium GW2011_GWA2_52_8d</name>
    <dbReference type="NCBI Taxonomy" id="1618979"/>
    <lineage>
        <taxon>Bacteria</taxon>
        <taxon>Candidatus Uhriibacteriota</taxon>
    </lineage>
</organism>
<dbReference type="SUPFAM" id="SSF88723">
    <property type="entry name" value="PIN domain-like"/>
    <property type="match status" value="1"/>
</dbReference>
<dbReference type="Gene3D" id="3.40.50.1010">
    <property type="entry name" value="5'-nuclease"/>
    <property type="match status" value="1"/>
</dbReference>
<comment type="caution">
    <text evidence="2">The sequence shown here is derived from an EMBL/GenBank/DDBJ whole genome shotgun (WGS) entry which is preliminary data.</text>
</comment>
<accession>A0A0G1ZWD4</accession>
<sequence>MTILDSNVWIALFHEEDTLRAKAHNLLDNISSKILLPEYVLLEVCSVLKRLKRKPAADQFLDYVLDNKDIDCFHTSPSLLEETIKLFRARSQDDLSFIDISLLSLSRFHTIHTFDKKLASAIKKYDRT</sequence>
<dbReference type="EMBL" id="LCRH01000021">
    <property type="protein sequence ID" value="KKW32657.1"/>
    <property type="molecule type" value="Genomic_DNA"/>
</dbReference>
<evidence type="ECO:0000259" key="1">
    <source>
        <dbReference type="Pfam" id="PF01850"/>
    </source>
</evidence>
<dbReference type="InterPro" id="IPR029060">
    <property type="entry name" value="PIN-like_dom_sf"/>
</dbReference>
<gene>
    <name evidence="2" type="ORF">UY76_C0021G0028</name>
</gene>
<dbReference type="Pfam" id="PF01850">
    <property type="entry name" value="PIN"/>
    <property type="match status" value="1"/>
</dbReference>
<protein>
    <recommendedName>
        <fullName evidence="1">PIN domain-containing protein</fullName>
    </recommendedName>
</protein>
<dbReference type="AlphaFoldDB" id="A0A0G1ZWD4"/>
<reference evidence="2 3" key="1">
    <citation type="journal article" date="2015" name="Nature">
        <title>rRNA introns, odd ribosomes, and small enigmatic genomes across a large radiation of phyla.</title>
        <authorList>
            <person name="Brown C.T."/>
            <person name="Hug L.A."/>
            <person name="Thomas B.C."/>
            <person name="Sharon I."/>
            <person name="Castelle C.J."/>
            <person name="Singh A."/>
            <person name="Wilkins M.J."/>
            <person name="Williams K.H."/>
            <person name="Banfield J.F."/>
        </authorList>
    </citation>
    <scope>NUCLEOTIDE SEQUENCE [LARGE SCALE GENOMIC DNA]</scope>
</reference>
<proteinExistence type="predicted"/>
<feature type="domain" description="PIN" evidence="1">
    <location>
        <begin position="3"/>
        <end position="120"/>
    </location>
</feature>
<evidence type="ECO:0000313" key="2">
    <source>
        <dbReference type="EMBL" id="KKW32657.1"/>
    </source>
</evidence>